<dbReference type="GO" id="GO:0098027">
    <property type="term" value="C:virus tail, sheath"/>
    <property type="evidence" value="ECO:0007669"/>
    <property type="project" value="UniProtKB-KW"/>
</dbReference>
<keyword evidence="7" id="KW-1160">Virus entry into host cell</keyword>
<dbReference type="InterPro" id="IPR052042">
    <property type="entry name" value="Tail_sheath_structural"/>
</dbReference>
<reference evidence="11" key="1">
    <citation type="submission" date="2020-05" db="EMBL/GenBank/DDBJ databases">
        <authorList>
            <person name="Chiriac C."/>
            <person name="Salcher M."/>
            <person name="Ghai R."/>
            <person name="Kavagutti S V."/>
        </authorList>
    </citation>
    <scope>NUCLEOTIDE SEQUENCE</scope>
</reference>
<evidence type="ECO:0000256" key="6">
    <source>
        <dbReference type="ARBA" id="ARBA00023009"/>
    </source>
</evidence>
<dbReference type="Pfam" id="PF17482">
    <property type="entry name" value="Phage_sheath_1C"/>
    <property type="match status" value="1"/>
</dbReference>
<sequence>MPFQLSPGVAVVEKDFTSIVPAVSTSIGGFAGKFGWGPVLEPVTVGSENELVSMFGKPTDNNFKTFFTAANFLSYTNNLLLVRCDANHKNATAAATGGVSSVGVQTAGSGYVSTAAAPVVTVGAPNVTGGVQAVVTATLSGGGVSAIALTSGGTGWVGTPGLVITSNGSGQGATGHVDVTDGVITAIVIDTPGTGYKNLPTVTITGTKTTAAVIGAITISSSSVTGFVVTEAGTGYTGAPSITVATPPTGTQAVGTAVYAASAGVKINNGSNYLASWSAGQGVVGEFAARYPGSKGNSIAVSFADSATYTGWTATIAGSTIDCAALFDAAPSTSTWATSQGGSNDEMHIVVFDKDGGISGTAGTILEKFAFVSKASDARKSDGTNNYYKNAINSTSQWIWWMDHPTDVGTGTAWGTAAAASTFKSLTASQYRAFTGGADDWAVTDAAKQNAFALLANAEQYDISLVMAGQASASVASYVIQSVAESRLDCVAFVSPENTSTGDPIIGSTSTEQNAIIAYRNLLPSSSYAVMDSGYKYQYDRYNDVYRYVPLNGDIAGLCARTDYNNDPWYSPGGLNRGQIKNVVRLAFNPNKTQRDMLYKSGVNPVVSFPGEGTVLYGDKTLLAKPSAFDRINVRRLFIVLEKAVATAAKFQLFEFNDPFTRAQFKSLVEPFLRDVQGRRGITDFVVKCDETNNTGQVIDSNSFVADIFVKPNRSINYITLNFVAARSSISFTEIGA</sequence>
<comment type="similarity">
    <text evidence="1">Belongs to the myoviridae tail sheath protein family.</text>
</comment>
<evidence type="ECO:0000256" key="1">
    <source>
        <dbReference type="ARBA" id="ARBA00008005"/>
    </source>
</evidence>
<keyword evidence="5" id="KW-0946">Virion</keyword>
<keyword evidence="3" id="KW-1227">Viral tail protein</keyword>
<dbReference type="InterPro" id="IPR020287">
    <property type="entry name" value="Tail_sheath_C"/>
</dbReference>
<gene>
    <name evidence="11" type="ORF">UFOVP240_182</name>
</gene>
<keyword evidence="2" id="KW-1162">Viral penetration into host cytoplasm</keyword>
<dbReference type="InterPro" id="IPR035089">
    <property type="entry name" value="Phage_sheath_subtilisin"/>
</dbReference>
<dbReference type="GO" id="GO:0099000">
    <property type="term" value="P:symbiont genome ejection through host cell envelope, contractile tail mechanism"/>
    <property type="evidence" value="ECO:0007669"/>
    <property type="project" value="UniProtKB-KW"/>
</dbReference>
<dbReference type="Pfam" id="PF04984">
    <property type="entry name" value="Phage_sheath_1"/>
    <property type="match status" value="1"/>
</dbReference>
<feature type="domain" description="Tail sheath protein C-terminal" evidence="9">
    <location>
        <begin position="625"/>
        <end position="724"/>
    </location>
</feature>
<evidence type="ECO:0000259" key="10">
    <source>
        <dbReference type="Pfam" id="PF22671"/>
    </source>
</evidence>
<evidence type="ECO:0000256" key="5">
    <source>
        <dbReference type="ARBA" id="ARBA00023003"/>
    </source>
</evidence>
<name>A0A6J7WXC0_9CAUD</name>
<evidence type="ECO:0000313" key="11">
    <source>
        <dbReference type="EMBL" id="CAB5221515.1"/>
    </source>
</evidence>
<keyword evidence="5" id="KW-1229">Viral tail sheath protein</keyword>
<dbReference type="Pfam" id="PF22671">
    <property type="entry name" value="Gp18_domIII_N"/>
    <property type="match status" value="1"/>
</dbReference>
<feature type="domain" description="Tail sheath protein subtilisin-like" evidence="8">
    <location>
        <begin position="449"/>
        <end position="622"/>
    </location>
</feature>
<dbReference type="Gene3D" id="3.40.50.11780">
    <property type="match status" value="2"/>
</dbReference>
<organism evidence="11">
    <name type="scientific">uncultured Caudovirales phage</name>
    <dbReference type="NCBI Taxonomy" id="2100421"/>
    <lineage>
        <taxon>Viruses</taxon>
        <taxon>Duplodnaviria</taxon>
        <taxon>Heunggongvirae</taxon>
        <taxon>Uroviricota</taxon>
        <taxon>Caudoviricetes</taxon>
        <taxon>Peduoviridae</taxon>
        <taxon>Maltschvirus</taxon>
        <taxon>Maltschvirus maltsch</taxon>
    </lineage>
</organism>
<dbReference type="EMBL" id="LR798293">
    <property type="protein sequence ID" value="CAB5221515.1"/>
    <property type="molecule type" value="Genomic_DNA"/>
</dbReference>
<evidence type="ECO:0000259" key="9">
    <source>
        <dbReference type="Pfam" id="PF17482"/>
    </source>
</evidence>
<dbReference type="PANTHER" id="PTHR35861">
    <property type="match status" value="1"/>
</dbReference>
<evidence type="ECO:0000256" key="3">
    <source>
        <dbReference type="ARBA" id="ARBA00022732"/>
    </source>
</evidence>
<proteinExistence type="inferred from homology"/>
<accession>A0A6J7WXC0</accession>
<evidence type="ECO:0000259" key="8">
    <source>
        <dbReference type="Pfam" id="PF04984"/>
    </source>
</evidence>
<evidence type="ECO:0000256" key="7">
    <source>
        <dbReference type="ARBA" id="ARBA00023296"/>
    </source>
</evidence>
<dbReference type="InterPro" id="IPR054564">
    <property type="entry name" value="Gp18_domIII_N"/>
</dbReference>
<keyword evidence="4" id="KW-1242">Viral contractile tail ejection system</keyword>
<evidence type="ECO:0000256" key="2">
    <source>
        <dbReference type="ARBA" id="ARBA00022595"/>
    </source>
</evidence>
<keyword evidence="6" id="KW-1171">Viral genome ejection through host cell envelope</keyword>
<feature type="domain" description="Tail sheath protein Gp18-like" evidence="10">
    <location>
        <begin position="29"/>
        <end position="83"/>
    </location>
</feature>
<dbReference type="PANTHER" id="PTHR35861:SF1">
    <property type="entry name" value="PHAGE TAIL SHEATH PROTEIN"/>
    <property type="match status" value="1"/>
</dbReference>
<evidence type="ECO:0000256" key="4">
    <source>
        <dbReference type="ARBA" id="ARBA00022766"/>
    </source>
</evidence>
<protein>
    <submittedName>
        <fullName evidence="11">Tail sheath protein</fullName>
    </submittedName>
</protein>